<dbReference type="PANTHER" id="PTHR30429">
    <property type="entry name" value="D-METHIONINE-BINDING LIPOPROTEIN METQ"/>
    <property type="match status" value="1"/>
</dbReference>
<dbReference type="AlphaFoldDB" id="A0A2S6GAF8"/>
<sequence>MKVIDMRCRPAYLHDFFGATPGTEAFETARWLNRRVGTRGDDQHFTRSLTEQGFLDEVRDAGLTRAVVVGRHTPAQHLPNDHIYQIVTGQELLLGVGSVDPVLQGVDGAIAEIDRAVNELGLAALLAATLNVAATPVPHAEILEFVKPELARQGAELEVKVFTDYIQPNVQVAQKQLDANYFQHKPYLNEFNEGRGTSLVPVAGIHVEPFGAYSSKIDSLEALRDGATVAIPNDPTNGGRALLLLQRAGLIKLKDATNITATARDVVENPKNLDFKELEAATLPRVLNQVDLALINTNYALESGLEPTQDALVIEGAESPYVNYLVARPDNEDSEAIQELARELRSDAVRQFILEKYKGAVVPAF</sequence>
<protein>
    <submittedName>
        <fullName evidence="8">YaeC family lipoprotein</fullName>
    </submittedName>
</protein>
<dbReference type="PANTHER" id="PTHR30429:SF0">
    <property type="entry name" value="METHIONINE-BINDING LIPOPROTEIN METQ"/>
    <property type="match status" value="1"/>
</dbReference>
<dbReference type="Gene3D" id="3.40.190.10">
    <property type="entry name" value="Periplasmic binding protein-like II"/>
    <property type="match status" value="2"/>
</dbReference>
<dbReference type="CDD" id="cd13597">
    <property type="entry name" value="PBP2_lipoprotein_Tp32"/>
    <property type="match status" value="1"/>
</dbReference>
<evidence type="ECO:0000256" key="2">
    <source>
        <dbReference type="ARBA" id="ARBA00008973"/>
    </source>
</evidence>
<dbReference type="InterPro" id="IPR032466">
    <property type="entry name" value="Metal_Hydrolase"/>
</dbReference>
<keyword evidence="5" id="KW-0564">Palmitate</keyword>
<dbReference type="SUPFAM" id="SSF53850">
    <property type="entry name" value="Periplasmic binding protein-like II"/>
    <property type="match status" value="1"/>
</dbReference>
<proteinExistence type="inferred from homology"/>
<dbReference type="EMBL" id="PTIT01000002">
    <property type="protein sequence ID" value="PPK53341.1"/>
    <property type="molecule type" value="Genomic_DNA"/>
</dbReference>
<keyword evidence="4" id="KW-0472">Membrane</keyword>
<gene>
    <name evidence="8" type="ORF">B0H24_1002142</name>
    <name evidence="7" type="ORF">BY455_102142</name>
</gene>
<evidence type="ECO:0000256" key="1">
    <source>
        <dbReference type="ARBA" id="ARBA00004635"/>
    </source>
</evidence>
<evidence type="ECO:0000256" key="5">
    <source>
        <dbReference type="ARBA" id="ARBA00023139"/>
    </source>
</evidence>
<dbReference type="SUPFAM" id="SSF51556">
    <property type="entry name" value="Metallo-dependent hydrolases"/>
    <property type="match status" value="1"/>
</dbReference>
<dbReference type="Proteomes" id="UP000239446">
    <property type="component" value="Unassembled WGS sequence"/>
</dbReference>
<evidence type="ECO:0000256" key="6">
    <source>
        <dbReference type="ARBA" id="ARBA00023288"/>
    </source>
</evidence>
<comment type="subcellular location">
    <subcellularLocation>
        <location evidence="1">Membrane</location>
        <topology evidence="1">Lipid-anchor</topology>
    </subcellularLocation>
</comment>
<dbReference type="InterPro" id="IPR004872">
    <property type="entry name" value="Lipoprotein_NlpA"/>
</dbReference>
<evidence type="ECO:0000313" key="10">
    <source>
        <dbReference type="Proteomes" id="UP000239648"/>
    </source>
</evidence>
<keyword evidence="10" id="KW-1185">Reference proteome</keyword>
<dbReference type="Proteomes" id="UP000239648">
    <property type="component" value="Unassembled WGS sequence"/>
</dbReference>
<accession>A0A2S6GAF8</accession>
<evidence type="ECO:0000313" key="9">
    <source>
        <dbReference type="Proteomes" id="UP000239446"/>
    </source>
</evidence>
<reference evidence="7 10" key="1">
    <citation type="submission" date="2018-02" db="EMBL/GenBank/DDBJ databases">
        <title>Deep subsurface shale carbon reservoir microbial communities from Ohio and West Virginia, USA.</title>
        <authorList>
            <person name="Wrighton K."/>
        </authorList>
    </citation>
    <scope>NUCLEOTIDE SEQUENCE [LARGE SCALE GENOMIC DNA]</scope>
    <source>
        <strain evidence="7 10">UTICA-S1B6</strain>
    </source>
</reference>
<evidence type="ECO:0000256" key="3">
    <source>
        <dbReference type="ARBA" id="ARBA00022729"/>
    </source>
</evidence>
<organism evidence="8 9">
    <name type="scientific">Marinobacter persicus</name>
    <dbReference type="NCBI Taxonomy" id="930118"/>
    <lineage>
        <taxon>Bacteria</taxon>
        <taxon>Pseudomonadati</taxon>
        <taxon>Pseudomonadota</taxon>
        <taxon>Gammaproteobacteria</taxon>
        <taxon>Pseudomonadales</taxon>
        <taxon>Marinobacteraceae</taxon>
        <taxon>Marinobacter</taxon>
    </lineage>
</organism>
<evidence type="ECO:0000313" key="8">
    <source>
        <dbReference type="EMBL" id="PPK56178.1"/>
    </source>
</evidence>
<keyword evidence="6 8" id="KW-0449">Lipoprotein</keyword>
<keyword evidence="3" id="KW-0732">Signal</keyword>
<reference evidence="8 9" key="2">
    <citation type="submission" date="2018-02" db="EMBL/GenBank/DDBJ databases">
        <title>Subsurface microbial communities from deep shales in Ohio and West Virginia, USA.</title>
        <authorList>
            <person name="Wrighton K."/>
        </authorList>
    </citation>
    <scope>NUCLEOTIDE SEQUENCE [LARGE SCALE GENOMIC DNA]</scope>
    <source>
        <strain evidence="8 9">UTICA-S1B9</strain>
    </source>
</reference>
<comment type="similarity">
    <text evidence="2">Belongs to the NlpA lipoprotein family.</text>
</comment>
<evidence type="ECO:0000313" key="7">
    <source>
        <dbReference type="EMBL" id="PPK53341.1"/>
    </source>
</evidence>
<evidence type="ECO:0000256" key="4">
    <source>
        <dbReference type="ARBA" id="ARBA00023136"/>
    </source>
</evidence>
<name>A0A2S6GAF8_9GAMM</name>
<dbReference type="GO" id="GO:0016020">
    <property type="term" value="C:membrane"/>
    <property type="evidence" value="ECO:0007669"/>
    <property type="project" value="UniProtKB-SubCell"/>
</dbReference>
<dbReference type="Pfam" id="PF03180">
    <property type="entry name" value="Lipoprotein_9"/>
    <property type="match status" value="1"/>
</dbReference>
<comment type="caution">
    <text evidence="8">The sequence shown here is derived from an EMBL/GenBank/DDBJ whole genome shotgun (WGS) entry which is preliminary data.</text>
</comment>
<dbReference type="EMBL" id="PTIU01000002">
    <property type="protein sequence ID" value="PPK56178.1"/>
    <property type="molecule type" value="Genomic_DNA"/>
</dbReference>